<dbReference type="EMBL" id="BAABKO010000001">
    <property type="protein sequence ID" value="GAA4762638.1"/>
    <property type="molecule type" value="Genomic_DNA"/>
</dbReference>
<dbReference type="InterPro" id="IPR058009">
    <property type="entry name" value="TTP_Phage_16"/>
</dbReference>
<evidence type="ECO:0008006" key="3">
    <source>
        <dbReference type="Google" id="ProtNLM"/>
    </source>
</evidence>
<protein>
    <recommendedName>
        <fullName evidence="3">Phage tail protein</fullName>
    </recommendedName>
</protein>
<dbReference type="Proteomes" id="UP001501645">
    <property type="component" value="Unassembled WGS sequence"/>
</dbReference>
<comment type="caution">
    <text evidence="1">The sequence shown here is derived from an EMBL/GenBank/DDBJ whole genome shotgun (WGS) entry which is preliminary data.</text>
</comment>
<reference evidence="2" key="1">
    <citation type="journal article" date="2019" name="Int. J. Syst. Evol. Microbiol.">
        <title>The Global Catalogue of Microorganisms (GCM) 10K type strain sequencing project: providing services to taxonomists for standard genome sequencing and annotation.</title>
        <authorList>
            <consortium name="The Broad Institute Genomics Platform"/>
            <consortium name="The Broad Institute Genome Sequencing Center for Infectious Disease"/>
            <person name="Wu L."/>
            <person name="Ma J."/>
        </authorList>
    </citation>
    <scope>NUCLEOTIDE SEQUENCE [LARGE SCALE GENOMIC DNA]</scope>
    <source>
        <strain evidence="2">JCM 18537</strain>
    </source>
</reference>
<sequence>MAEEAVQNGTVSDGNGIVLWVPAIANPLAPTPAELNAAGVKKLTYGITGDGFQHGTTFAVVTKSRYTLAQALEDEGVATDTLEITYVYNRTTPTVAELALGVKGATGFIVHVLGYENGHVFVATDKINAILPVKLGTSRDVPPTANGELAKIVKANVTGIVRREVAVAA</sequence>
<dbReference type="Pfam" id="PF25595">
    <property type="entry name" value="Phage_TTP_16"/>
    <property type="match status" value="1"/>
</dbReference>
<accession>A0ABP8ZQ13</accession>
<proteinExistence type="predicted"/>
<keyword evidence="2" id="KW-1185">Reference proteome</keyword>
<gene>
    <name evidence="1" type="ORF">GCM10023351_01340</name>
</gene>
<evidence type="ECO:0000313" key="2">
    <source>
        <dbReference type="Proteomes" id="UP001501645"/>
    </source>
</evidence>
<organism evidence="1 2">
    <name type="scientific">Microbacterium gilvum</name>
    <dbReference type="NCBI Taxonomy" id="1336204"/>
    <lineage>
        <taxon>Bacteria</taxon>
        <taxon>Bacillati</taxon>
        <taxon>Actinomycetota</taxon>
        <taxon>Actinomycetes</taxon>
        <taxon>Micrococcales</taxon>
        <taxon>Microbacteriaceae</taxon>
        <taxon>Microbacterium</taxon>
    </lineage>
</organism>
<name>A0ABP8ZQ13_9MICO</name>
<evidence type="ECO:0000313" key="1">
    <source>
        <dbReference type="EMBL" id="GAA4762638.1"/>
    </source>
</evidence>
<dbReference type="RefSeq" id="WP_345434889.1">
    <property type="nucleotide sequence ID" value="NZ_BAABKO010000001.1"/>
</dbReference>